<evidence type="ECO:0000313" key="3">
    <source>
        <dbReference type="Proteomes" id="UP000233551"/>
    </source>
</evidence>
<dbReference type="Proteomes" id="UP000233551">
    <property type="component" value="Unassembled WGS sequence"/>
</dbReference>
<feature type="region of interest" description="Disordered" evidence="1">
    <location>
        <begin position="51"/>
        <end position="83"/>
    </location>
</feature>
<evidence type="ECO:0000256" key="1">
    <source>
        <dbReference type="SAM" id="MobiDB-lite"/>
    </source>
</evidence>
<organism evidence="2 3">
    <name type="scientific">Punica granatum</name>
    <name type="common">Pomegranate</name>
    <dbReference type="NCBI Taxonomy" id="22663"/>
    <lineage>
        <taxon>Eukaryota</taxon>
        <taxon>Viridiplantae</taxon>
        <taxon>Streptophyta</taxon>
        <taxon>Embryophyta</taxon>
        <taxon>Tracheophyta</taxon>
        <taxon>Spermatophyta</taxon>
        <taxon>Magnoliopsida</taxon>
        <taxon>eudicotyledons</taxon>
        <taxon>Gunneridae</taxon>
        <taxon>Pentapetalae</taxon>
        <taxon>rosids</taxon>
        <taxon>malvids</taxon>
        <taxon>Myrtales</taxon>
        <taxon>Lythraceae</taxon>
        <taxon>Punica</taxon>
    </lineage>
</organism>
<dbReference type="AlphaFoldDB" id="A0A2I0J6V8"/>
<reference evidence="2 3" key="1">
    <citation type="submission" date="2017-11" db="EMBL/GenBank/DDBJ databases">
        <title>De-novo sequencing of pomegranate (Punica granatum L.) genome.</title>
        <authorList>
            <person name="Akparov Z."/>
            <person name="Amiraslanov A."/>
            <person name="Hajiyeva S."/>
            <person name="Abbasov M."/>
            <person name="Kaur K."/>
            <person name="Hamwieh A."/>
            <person name="Solovyev V."/>
            <person name="Salamov A."/>
            <person name="Braich B."/>
            <person name="Kosarev P."/>
            <person name="Mahmoud A."/>
            <person name="Hajiyev E."/>
            <person name="Babayeva S."/>
            <person name="Izzatullayeva V."/>
            <person name="Mammadov A."/>
            <person name="Mammadov A."/>
            <person name="Sharifova S."/>
            <person name="Ojaghi J."/>
            <person name="Eynullazada K."/>
            <person name="Bayramov B."/>
            <person name="Abdulazimova A."/>
            <person name="Shahmuradov I."/>
        </authorList>
    </citation>
    <scope>NUCLEOTIDE SEQUENCE [LARGE SCALE GENOMIC DNA]</scope>
    <source>
        <strain evidence="3">cv. AG2017</strain>
        <tissue evidence="2">Leaf</tissue>
    </source>
</reference>
<accession>A0A2I0J6V8</accession>
<proteinExistence type="predicted"/>
<gene>
    <name evidence="2" type="ORF">CRG98_027811</name>
</gene>
<name>A0A2I0J6V8_PUNGR</name>
<dbReference type="EMBL" id="PGOL01001992">
    <property type="protein sequence ID" value="PKI51763.1"/>
    <property type="molecule type" value="Genomic_DNA"/>
</dbReference>
<protein>
    <submittedName>
        <fullName evidence="2">Uncharacterized protein</fullName>
    </submittedName>
</protein>
<comment type="caution">
    <text evidence="2">The sequence shown here is derived from an EMBL/GenBank/DDBJ whole genome shotgun (WGS) entry which is preliminary data.</text>
</comment>
<evidence type="ECO:0000313" key="2">
    <source>
        <dbReference type="EMBL" id="PKI51763.1"/>
    </source>
</evidence>
<sequence length="83" mass="9332">MAIDGLDPPYAARGLKWPQPHRRDWGCDHKSKVEAPSHDWVLSRLLSLHPNQNTGRKHAHHGFRAGVSRWRPPSAAQRLAAAT</sequence>
<keyword evidence="3" id="KW-1185">Reference proteome</keyword>